<dbReference type="Proteomes" id="UP001345219">
    <property type="component" value="Chromosome 8"/>
</dbReference>
<feature type="compositionally biased region" description="Basic and acidic residues" evidence="5">
    <location>
        <begin position="138"/>
        <end position="148"/>
    </location>
</feature>
<dbReference type="InterPro" id="IPR024738">
    <property type="entry name" value="Hfi1/Tada1"/>
</dbReference>
<protein>
    <recommendedName>
        <fullName evidence="8">Transcriptional coactivator Hfi1/Transcriptional adapter 1</fullName>
    </recommendedName>
</protein>
<dbReference type="PANTHER" id="PTHR21277:SF5">
    <property type="entry name" value="TRANSCRIPTIONAL ADAPTER 1"/>
    <property type="match status" value="1"/>
</dbReference>
<evidence type="ECO:0000313" key="7">
    <source>
        <dbReference type="Proteomes" id="UP001345219"/>
    </source>
</evidence>
<evidence type="ECO:0000256" key="3">
    <source>
        <dbReference type="ARBA" id="ARBA00023163"/>
    </source>
</evidence>
<dbReference type="Pfam" id="PF12767">
    <property type="entry name" value="SAGA-Tad1"/>
    <property type="match status" value="1"/>
</dbReference>
<feature type="region of interest" description="Disordered" evidence="5">
    <location>
        <begin position="123"/>
        <end position="155"/>
    </location>
</feature>
<dbReference type="CDD" id="cd22933">
    <property type="entry name" value="HFD_HFI1"/>
    <property type="match status" value="1"/>
</dbReference>
<keyword evidence="3" id="KW-0804">Transcription</keyword>
<keyword evidence="4" id="KW-0539">Nucleus</keyword>
<dbReference type="PANTHER" id="PTHR21277">
    <property type="entry name" value="TRANSCRIPTIONAL ADAPTER 1"/>
    <property type="match status" value="1"/>
</dbReference>
<name>A0AAN7JYV5_9MYRT</name>
<evidence type="ECO:0000256" key="5">
    <source>
        <dbReference type="SAM" id="MobiDB-lite"/>
    </source>
</evidence>
<reference evidence="6 7" key="1">
    <citation type="journal article" date="2023" name="Hortic Res">
        <title>Pangenome of water caltrop reveals structural variations and asymmetric subgenome divergence after allopolyploidization.</title>
        <authorList>
            <person name="Zhang X."/>
            <person name="Chen Y."/>
            <person name="Wang L."/>
            <person name="Yuan Y."/>
            <person name="Fang M."/>
            <person name="Shi L."/>
            <person name="Lu R."/>
            <person name="Comes H.P."/>
            <person name="Ma Y."/>
            <person name="Chen Y."/>
            <person name="Huang G."/>
            <person name="Zhou Y."/>
            <person name="Zheng Z."/>
            <person name="Qiu Y."/>
        </authorList>
    </citation>
    <scope>NUCLEOTIDE SEQUENCE [LARGE SCALE GENOMIC DNA]</scope>
    <source>
        <tissue evidence="6">Roots</tissue>
    </source>
</reference>
<dbReference type="GO" id="GO:0006357">
    <property type="term" value="P:regulation of transcription by RNA polymerase II"/>
    <property type="evidence" value="ECO:0007669"/>
    <property type="project" value="TreeGrafter"/>
</dbReference>
<dbReference type="AlphaFoldDB" id="A0AAN7JYV5"/>
<accession>A0AAN7JYV5</accession>
<dbReference type="EMBL" id="JAXIOK010000014">
    <property type="protein sequence ID" value="KAK4755964.1"/>
    <property type="molecule type" value="Genomic_DNA"/>
</dbReference>
<evidence type="ECO:0008006" key="8">
    <source>
        <dbReference type="Google" id="ProtNLM"/>
    </source>
</evidence>
<proteinExistence type="predicted"/>
<gene>
    <name evidence="6" type="ORF">SAY87_009721</name>
</gene>
<sequence>MQRPQSLRIDLGDLKAQIVKRIGAERSKNYFYYLNRFLSRRLSKSEFDKLCGRVLGRENLPLHNQFIRSILKNACLGNAAPPTKGVYSMKSALTAARASPTLEDGHELSGSLLQNQSHNSSIWSNGIVPVSPRKGRSAIRDRKVKDRPSMLWPNGKVDCLQQSIGKDENESKITTENDVLTPRDTSKSLRHLHVLPEQPEKEQEGLIPQSVDRSMVGINSEAATVNTKDMEKGGHYRSSRTPLLAPLGVPLWSCKFSFSGTSCDTLSCQDLGELFNMETLKRQMEHIVAAQGLGGVSAECANLLNNMLDVYLKRLISSSIKVAETRAVHQLQRNFEPRLQIPGRVLNGMHPTNTTHLNMQNSAGLHDRMNEKPHHSISLLDFKVAMELNPQQLGVAWPQLLELISTS</sequence>
<comment type="caution">
    <text evidence="6">The sequence shown here is derived from an EMBL/GenBank/DDBJ whole genome shotgun (WGS) entry which is preliminary data.</text>
</comment>
<evidence type="ECO:0000256" key="2">
    <source>
        <dbReference type="ARBA" id="ARBA00023015"/>
    </source>
</evidence>
<evidence type="ECO:0000256" key="1">
    <source>
        <dbReference type="ARBA" id="ARBA00004123"/>
    </source>
</evidence>
<comment type="subcellular location">
    <subcellularLocation>
        <location evidence="1">Nucleus</location>
    </subcellularLocation>
</comment>
<keyword evidence="7" id="KW-1185">Reference proteome</keyword>
<dbReference type="GO" id="GO:0003713">
    <property type="term" value="F:transcription coactivator activity"/>
    <property type="evidence" value="ECO:0007669"/>
    <property type="project" value="TreeGrafter"/>
</dbReference>
<evidence type="ECO:0000313" key="6">
    <source>
        <dbReference type="EMBL" id="KAK4755964.1"/>
    </source>
</evidence>
<dbReference type="GO" id="GO:0005634">
    <property type="term" value="C:nucleus"/>
    <property type="evidence" value="ECO:0007669"/>
    <property type="project" value="UniProtKB-SubCell"/>
</dbReference>
<evidence type="ECO:0000256" key="4">
    <source>
        <dbReference type="ARBA" id="ARBA00023242"/>
    </source>
</evidence>
<dbReference type="GO" id="GO:0000124">
    <property type="term" value="C:SAGA complex"/>
    <property type="evidence" value="ECO:0007669"/>
    <property type="project" value="UniProtKB-ARBA"/>
</dbReference>
<organism evidence="6 7">
    <name type="scientific">Trapa incisa</name>
    <dbReference type="NCBI Taxonomy" id="236973"/>
    <lineage>
        <taxon>Eukaryota</taxon>
        <taxon>Viridiplantae</taxon>
        <taxon>Streptophyta</taxon>
        <taxon>Embryophyta</taxon>
        <taxon>Tracheophyta</taxon>
        <taxon>Spermatophyta</taxon>
        <taxon>Magnoliopsida</taxon>
        <taxon>eudicotyledons</taxon>
        <taxon>Gunneridae</taxon>
        <taxon>Pentapetalae</taxon>
        <taxon>rosids</taxon>
        <taxon>malvids</taxon>
        <taxon>Myrtales</taxon>
        <taxon>Lythraceae</taxon>
        <taxon>Trapa</taxon>
    </lineage>
</organism>
<keyword evidence="2" id="KW-0805">Transcription regulation</keyword>